<dbReference type="PROSITE" id="PS50977">
    <property type="entry name" value="HTH_TETR_2"/>
    <property type="match status" value="1"/>
</dbReference>
<protein>
    <submittedName>
        <fullName evidence="7">AcrR family transcriptional regulator</fullName>
    </submittedName>
</protein>
<evidence type="ECO:0000256" key="4">
    <source>
        <dbReference type="PROSITE-ProRule" id="PRU00335"/>
    </source>
</evidence>
<feature type="compositionally biased region" description="Polar residues" evidence="5">
    <location>
        <begin position="9"/>
        <end position="18"/>
    </location>
</feature>
<dbReference type="GO" id="GO:0000976">
    <property type="term" value="F:transcription cis-regulatory region binding"/>
    <property type="evidence" value="ECO:0007669"/>
    <property type="project" value="TreeGrafter"/>
</dbReference>
<dbReference type="PROSITE" id="PS01081">
    <property type="entry name" value="HTH_TETR_1"/>
    <property type="match status" value="1"/>
</dbReference>
<keyword evidence="8" id="KW-1185">Reference proteome</keyword>
<keyword evidence="2 4" id="KW-0238">DNA-binding</keyword>
<dbReference type="Pfam" id="PF17754">
    <property type="entry name" value="TetR_C_14"/>
    <property type="match status" value="1"/>
</dbReference>
<name>A0A852YX68_9ACTN</name>
<feature type="DNA-binding region" description="H-T-H motif" evidence="4">
    <location>
        <begin position="56"/>
        <end position="75"/>
    </location>
</feature>
<dbReference type="GO" id="GO:0003700">
    <property type="term" value="F:DNA-binding transcription factor activity"/>
    <property type="evidence" value="ECO:0007669"/>
    <property type="project" value="TreeGrafter"/>
</dbReference>
<evidence type="ECO:0000256" key="5">
    <source>
        <dbReference type="SAM" id="MobiDB-lite"/>
    </source>
</evidence>
<dbReference type="InterPro" id="IPR050109">
    <property type="entry name" value="HTH-type_TetR-like_transc_reg"/>
</dbReference>
<organism evidence="7 8">
    <name type="scientific">Actinopolyspora biskrensis</name>
    <dbReference type="NCBI Taxonomy" id="1470178"/>
    <lineage>
        <taxon>Bacteria</taxon>
        <taxon>Bacillati</taxon>
        <taxon>Actinomycetota</taxon>
        <taxon>Actinomycetes</taxon>
        <taxon>Actinopolysporales</taxon>
        <taxon>Actinopolysporaceae</taxon>
        <taxon>Actinopolyspora</taxon>
    </lineage>
</organism>
<dbReference type="Gene3D" id="1.10.357.10">
    <property type="entry name" value="Tetracycline Repressor, domain 2"/>
    <property type="match status" value="1"/>
</dbReference>
<dbReference type="RefSeq" id="WP_246300505.1">
    <property type="nucleotide sequence ID" value="NZ_JACBYW010000004.1"/>
</dbReference>
<dbReference type="InterPro" id="IPR009057">
    <property type="entry name" value="Homeodomain-like_sf"/>
</dbReference>
<keyword evidence="1" id="KW-0805">Transcription regulation</keyword>
<dbReference type="SUPFAM" id="SSF46689">
    <property type="entry name" value="Homeodomain-like"/>
    <property type="match status" value="1"/>
</dbReference>
<feature type="domain" description="HTH tetR-type" evidence="6">
    <location>
        <begin position="33"/>
        <end position="93"/>
    </location>
</feature>
<evidence type="ECO:0000256" key="3">
    <source>
        <dbReference type="ARBA" id="ARBA00023163"/>
    </source>
</evidence>
<gene>
    <name evidence="7" type="ORF">FHR84_002565</name>
</gene>
<dbReference type="InterPro" id="IPR041347">
    <property type="entry name" value="MftR_C"/>
</dbReference>
<feature type="region of interest" description="Disordered" evidence="5">
    <location>
        <begin position="1"/>
        <end position="35"/>
    </location>
</feature>
<proteinExistence type="predicted"/>
<dbReference type="PANTHER" id="PTHR30055">
    <property type="entry name" value="HTH-TYPE TRANSCRIPTIONAL REGULATOR RUTR"/>
    <property type="match status" value="1"/>
</dbReference>
<dbReference type="Proteomes" id="UP000548304">
    <property type="component" value="Unassembled WGS sequence"/>
</dbReference>
<evidence type="ECO:0000313" key="8">
    <source>
        <dbReference type="Proteomes" id="UP000548304"/>
    </source>
</evidence>
<dbReference type="Pfam" id="PF00440">
    <property type="entry name" value="TetR_N"/>
    <property type="match status" value="1"/>
</dbReference>
<dbReference type="InterPro" id="IPR001647">
    <property type="entry name" value="HTH_TetR"/>
</dbReference>
<dbReference type="AlphaFoldDB" id="A0A852YX68"/>
<dbReference type="Gene3D" id="1.10.10.60">
    <property type="entry name" value="Homeodomain-like"/>
    <property type="match status" value="1"/>
</dbReference>
<comment type="caution">
    <text evidence="7">The sequence shown here is derived from an EMBL/GenBank/DDBJ whole genome shotgun (WGS) entry which is preliminary data.</text>
</comment>
<reference evidence="7 8" key="1">
    <citation type="submission" date="2020-07" db="EMBL/GenBank/DDBJ databases">
        <title>Genomic Encyclopedia of Type Strains, Phase III (KMG-III): the genomes of soil and plant-associated and newly described type strains.</title>
        <authorList>
            <person name="Whitman W."/>
        </authorList>
    </citation>
    <scope>NUCLEOTIDE SEQUENCE [LARGE SCALE GENOMIC DNA]</scope>
    <source>
        <strain evidence="7 8">CECT 8576</strain>
    </source>
</reference>
<dbReference type="EMBL" id="JACBYW010000004">
    <property type="protein sequence ID" value="NYH79231.1"/>
    <property type="molecule type" value="Genomic_DNA"/>
</dbReference>
<keyword evidence="3" id="KW-0804">Transcription</keyword>
<dbReference type="InterPro" id="IPR023772">
    <property type="entry name" value="DNA-bd_HTH_TetR-type_CS"/>
</dbReference>
<dbReference type="PANTHER" id="PTHR30055:SF238">
    <property type="entry name" value="MYCOFACTOCIN BIOSYNTHESIS TRANSCRIPTIONAL REGULATOR MFTR-RELATED"/>
    <property type="match status" value="1"/>
</dbReference>
<evidence type="ECO:0000259" key="6">
    <source>
        <dbReference type="PROSITE" id="PS50977"/>
    </source>
</evidence>
<evidence type="ECO:0000313" key="7">
    <source>
        <dbReference type="EMBL" id="NYH79231.1"/>
    </source>
</evidence>
<evidence type="ECO:0000256" key="2">
    <source>
        <dbReference type="ARBA" id="ARBA00023125"/>
    </source>
</evidence>
<sequence length="219" mass="24209">MARPAHTAPRTTGSTASTGADVGTGGLRERKKRATHQALQRAAVSLFRERGPNAVTVEDICAHAEVSPRTFFNYFTSKEEVLVPWDQETITNTPERVLARPDAEEPLRTAQAVLGEAMNTAMSGSTWRDQAVILRENPELIERVVTAFRAMESSLVEGLARKTGTSCEDPYVRLVGATAITALRVSVQAWQESESDSSLHEYMDEAFERLHRGLRPNEQ</sequence>
<evidence type="ECO:0000256" key="1">
    <source>
        <dbReference type="ARBA" id="ARBA00023015"/>
    </source>
</evidence>
<accession>A0A852YX68</accession>